<feature type="region of interest" description="Disordered" evidence="1">
    <location>
        <begin position="146"/>
        <end position="179"/>
    </location>
</feature>
<keyword evidence="3" id="KW-1185">Reference proteome</keyword>
<protein>
    <submittedName>
        <fullName evidence="2">Eco29kI family restriction endonuclease</fullName>
        <ecNumber evidence="2">3.1.21.-</ecNumber>
    </submittedName>
</protein>
<dbReference type="GO" id="GO:0004519">
    <property type="term" value="F:endonuclease activity"/>
    <property type="evidence" value="ECO:0007669"/>
    <property type="project" value="UniProtKB-KW"/>
</dbReference>
<gene>
    <name evidence="2" type="ORF">RM572_00270</name>
</gene>
<keyword evidence="2" id="KW-0255">Endonuclease</keyword>
<keyword evidence="2" id="KW-0540">Nuclease</keyword>
<evidence type="ECO:0000313" key="2">
    <source>
        <dbReference type="EMBL" id="MDT0377211.1"/>
    </source>
</evidence>
<accession>A0ABU2NKT2</accession>
<sequence length="216" mass="24379">MPTSYTPDFFDPLSTDRLAHTICETFERQPMVSMVEDTPPFDGSGLYAIYYRGTTIAAYRPLADLQIPVYVGQALSSNSATGKAVTSKRPLRNRIRDHRRSIVGADLPINEFRFRALRLPDVHTNLGEDGLRVGYQPVWNSVLNGFGSHEQGQSTRKSKKSKWDTFHEGRDRTHGGDAHDPEQLAAEVAAKIDQQVTNYHSMPWPHPEQPLYLDLD</sequence>
<dbReference type="EMBL" id="JAVREQ010000001">
    <property type="protein sequence ID" value="MDT0377211.1"/>
    <property type="molecule type" value="Genomic_DNA"/>
</dbReference>
<dbReference type="Proteomes" id="UP001183414">
    <property type="component" value="Unassembled WGS sequence"/>
</dbReference>
<organism evidence="2 3">
    <name type="scientific">Streptomyces hazeniae</name>
    <dbReference type="NCBI Taxonomy" id="3075538"/>
    <lineage>
        <taxon>Bacteria</taxon>
        <taxon>Bacillati</taxon>
        <taxon>Actinomycetota</taxon>
        <taxon>Actinomycetes</taxon>
        <taxon>Kitasatosporales</taxon>
        <taxon>Streptomycetaceae</taxon>
        <taxon>Streptomyces</taxon>
    </lineage>
</organism>
<feature type="compositionally biased region" description="Basic and acidic residues" evidence="1">
    <location>
        <begin position="161"/>
        <end position="179"/>
    </location>
</feature>
<dbReference type="EC" id="3.1.21.-" evidence="2"/>
<name>A0ABU2NKT2_9ACTN</name>
<evidence type="ECO:0000256" key="1">
    <source>
        <dbReference type="SAM" id="MobiDB-lite"/>
    </source>
</evidence>
<comment type="caution">
    <text evidence="2">The sequence shown here is derived from an EMBL/GenBank/DDBJ whole genome shotgun (WGS) entry which is preliminary data.</text>
</comment>
<dbReference type="RefSeq" id="WP_311671216.1">
    <property type="nucleotide sequence ID" value="NZ_JAVREQ010000001.1"/>
</dbReference>
<keyword evidence="2" id="KW-0378">Hydrolase</keyword>
<dbReference type="Pfam" id="PF09517">
    <property type="entry name" value="RE_Eco29kI"/>
    <property type="match status" value="1"/>
</dbReference>
<proteinExistence type="predicted"/>
<dbReference type="GO" id="GO:0016787">
    <property type="term" value="F:hydrolase activity"/>
    <property type="evidence" value="ECO:0007669"/>
    <property type="project" value="UniProtKB-KW"/>
</dbReference>
<dbReference type="InterPro" id="IPR018575">
    <property type="entry name" value="Restrct_endonuc_II_Eco29kI"/>
</dbReference>
<evidence type="ECO:0000313" key="3">
    <source>
        <dbReference type="Proteomes" id="UP001183414"/>
    </source>
</evidence>
<reference evidence="3" key="1">
    <citation type="submission" date="2023-07" db="EMBL/GenBank/DDBJ databases">
        <title>30 novel species of actinomycetes from the DSMZ collection.</title>
        <authorList>
            <person name="Nouioui I."/>
        </authorList>
    </citation>
    <scope>NUCLEOTIDE SEQUENCE [LARGE SCALE GENOMIC DNA]</scope>
    <source>
        <strain evidence="3">DSM 42041</strain>
    </source>
</reference>